<dbReference type="InterPro" id="IPR022472">
    <property type="entry name" value="VPLPA-CTERM"/>
</dbReference>
<gene>
    <name evidence="2" type="ORF">JFN93_05880</name>
</gene>
<dbReference type="RefSeq" id="WP_199383066.1">
    <property type="nucleotide sequence ID" value="NZ_JAEMHM010000004.1"/>
</dbReference>
<organism evidence="2 3">
    <name type="scientific">Geomesophilobacter sediminis</name>
    <dbReference type="NCBI Taxonomy" id="2798584"/>
    <lineage>
        <taxon>Bacteria</taxon>
        <taxon>Pseudomonadati</taxon>
        <taxon>Thermodesulfobacteriota</taxon>
        <taxon>Desulfuromonadia</taxon>
        <taxon>Geobacterales</taxon>
        <taxon>Geobacteraceae</taxon>
        <taxon>Geomesophilobacter</taxon>
    </lineage>
</organism>
<protein>
    <submittedName>
        <fullName evidence="2">NF038129 family PEP-CTERM protein</fullName>
    </submittedName>
</protein>
<feature type="chain" id="PRO_5035209682" evidence="1">
    <location>
        <begin position="24"/>
        <end position="193"/>
    </location>
</feature>
<keyword evidence="1" id="KW-0732">Signal</keyword>
<name>A0A8J7M0A9_9BACT</name>
<dbReference type="Proteomes" id="UP000636888">
    <property type="component" value="Unassembled WGS sequence"/>
</dbReference>
<evidence type="ECO:0000313" key="3">
    <source>
        <dbReference type="Proteomes" id="UP000636888"/>
    </source>
</evidence>
<sequence>MNFLKIKLLTVAALLCASTSAFASYEIDFDVNTTSLAATGGYIDLQYNNGLSATLANASVLNFSTDGALVGSPMTVGSVTGSLPTTVSFTNAGGMNDYFHQMTFGNNVHFHLTVDQVAGNSFGLSFYGADGLTPLLTSDPNGYAAIADITASGLNLTVNSAQVAASQTPIPAAAWLLGSGLMGLAGIRRRKNG</sequence>
<feature type="signal peptide" evidence="1">
    <location>
        <begin position="1"/>
        <end position="23"/>
    </location>
</feature>
<dbReference type="AlphaFoldDB" id="A0A8J7M0A9"/>
<dbReference type="EMBL" id="JAEMHM010000004">
    <property type="protein sequence ID" value="MBJ6724227.1"/>
    <property type="molecule type" value="Genomic_DNA"/>
</dbReference>
<proteinExistence type="predicted"/>
<keyword evidence="3" id="KW-1185">Reference proteome</keyword>
<accession>A0A8J7M0A9</accession>
<dbReference type="NCBIfam" id="TIGR03370">
    <property type="entry name" value="VPLPA-CTERM"/>
    <property type="match status" value="1"/>
</dbReference>
<dbReference type="NCBIfam" id="NF038129">
    <property type="entry name" value="PEP_NF038129"/>
    <property type="match status" value="1"/>
</dbReference>
<reference evidence="2" key="1">
    <citation type="submission" date="2020-12" db="EMBL/GenBank/DDBJ databases">
        <title>Geomonas sp. Red875, isolated from river sediment.</title>
        <authorList>
            <person name="Xu Z."/>
            <person name="Zhang Z."/>
            <person name="Masuda Y."/>
            <person name="Itoh H."/>
            <person name="Senoo K."/>
        </authorList>
    </citation>
    <scope>NUCLEOTIDE SEQUENCE</scope>
    <source>
        <strain evidence="2">Red875</strain>
    </source>
</reference>
<evidence type="ECO:0000256" key="1">
    <source>
        <dbReference type="SAM" id="SignalP"/>
    </source>
</evidence>
<evidence type="ECO:0000313" key="2">
    <source>
        <dbReference type="EMBL" id="MBJ6724227.1"/>
    </source>
</evidence>
<comment type="caution">
    <text evidence="2">The sequence shown here is derived from an EMBL/GenBank/DDBJ whole genome shotgun (WGS) entry which is preliminary data.</text>
</comment>